<dbReference type="Gene3D" id="3.30.70.100">
    <property type="match status" value="1"/>
</dbReference>
<dbReference type="InterPro" id="IPR011008">
    <property type="entry name" value="Dimeric_a/b-barrel"/>
</dbReference>
<comment type="caution">
    <text evidence="2">The sequence shown here is derived from an EMBL/GenBank/DDBJ whole genome shotgun (WGS) entry which is preliminary data.</text>
</comment>
<reference evidence="2 3" key="1">
    <citation type="submission" date="2024-10" db="EMBL/GenBank/DDBJ databases">
        <title>The Natural Products Discovery Center: Release of the First 8490 Sequenced Strains for Exploring Actinobacteria Biosynthetic Diversity.</title>
        <authorList>
            <person name="Kalkreuter E."/>
            <person name="Kautsar S.A."/>
            <person name="Yang D."/>
            <person name="Bader C.D."/>
            <person name="Teijaro C.N."/>
            <person name="Fluegel L."/>
            <person name="Davis C.M."/>
            <person name="Simpson J.R."/>
            <person name="Lauterbach L."/>
            <person name="Steele A.D."/>
            <person name="Gui C."/>
            <person name="Meng S."/>
            <person name="Li G."/>
            <person name="Viehrig K."/>
            <person name="Ye F."/>
            <person name="Su P."/>
            <person name="Kiefer A.F."/>
            <person name="Nichols A."/>
            <person name="Cepeda A.J."/>
            <person name="Yan W."/>
            <person name="Fan B."/>
            <person name="Jiang Y."/>
            <person name="Adhikari A."/>
            <person name="Zheng C.-J."/>
            <person name="Schuster L."/>
            <person name="Cowan T.M."/>
            <person name="Smanski M.J."/>
            <person name="Chevrette M.G."/>
            <person name="De Carvalho L.P.S."/>
            <person name="Shen B."/>
        </authorList>
    </citation>
    <scope>NUCLEOTIDE SEQUENCE [LARGE SCALE GENOMIC DNA]</scope>
    <source>
        <strain evidence="2 3">NPDC053399</strain>
    </source>
</reference>
<sequence length="111" mass="12529">MSTYAVAYVRKIVNPSPEIAEYLRHVSDTMDPFGGRFLVHDGEREVLEGSWTGGLIIIEFPDRAKARAWYDSEAYQAILPFRTDNIEMDVIFAEGVPEGYRGSEALAKLPF</sequence>
<dbReference type="Proteomes" id="UP001614394">
    <property type="component" value="Unassembled WGS sequence"/>
</dbReference>
<accession>A0ABW8C6E3</accession>
<protein>
    <submittedName>
        <fullName evidence="2">DUF1330 domain-containing protein</fullName>
    </submittedName>
</protein>
<evidence type="ECO:0000313" key="3">
    <source>
        <dbReference type="Proteomes" id="UP001614394"/>
    </source>
</evidence>
<dbReference type="EMBL" id="JBITYG010000004">
    <property type="protein sequence ID" value="MFI9101984.1"/>
    <property type="molecule type" value="Genomic_DNA"/>
</dbReference>
<dbReference type="SUPFAM" id="SSF54909">
    <property type="entry name" value="Dimeric alpha+beta barrel"/>
    <property type="match status" value="1"/>
</dbReference>
<organism evidence="2 3">
    <name type="scientific">Streptomyces fildesensis</name>
    <dbReference type="NCBI Taxonomy" id="375757"/>
    <lineage>
        <taxon>Bacteria</taxon>
        <taxon>Bacillati</taxon>
        <taxon>Actinomycetota</taxon>
        <taxon>Actinomycetes</taxon>
        <taxon>Kitasatosporales</taxon>
        <taxon>Streptomycetaceae</taxon>
        <taxon>Streptomyces</taxon>
    </lineage>
</organism>
<dbReference type="RefSeq" id="WP_138354525.1">
    <property type="nucleotide sequence ID" value="NZ_JAAIKO010000029.1"/>
</dbReference>
<feature type="domain" description="DUF1330" evidence="1">
    <location>
        <begin position="3"/>
        <end position="96"/>
    </location>
</feature>
<dbReference type="PANTHER" id="PTHR41521:SF4">
    <property type="entry name" value="BLR0684 PROTEIN"/>
    <property type="match status" value="1"/>
</dbReference>
<keyword evidence="3" id="KW-1185">Reference proteome</keyword>
<dbReference type="InterPro" id="IPR010753">
    <property type="entry name" value="DUF1330"/>
</dbReference>
<name>A0ABW8C6E3_9ACTN</name>
<dbReference type="Pfam" id="PF07045">
    <property type="entry name" value="DUF1330"/>
    <property type="match status" value="1"/>
</dbReference>
<evidence type="ECO:0000259" key="1">
    <source>
        <dbReference type="Pfam" id="PF07045"/>
    </source>
</evidence>
<proteinExistence type="predicted"/>
<evidence type="ECO:0000313" key="2">
    <source>
        <dbReference type="EMBL" id="MFI9101984.1"/>
    </source>
</evidence>
<dbReference type="PANTHER" id="PTHR41521">
    <property type="match status" value="1"/>
</dbReference>
<gene>
    <name evidence="2" type="ORF">ACIGXA_15820</name>
</gene>